<sequence>MGSFESSLITNASLLNFLSHLSSLGLLMTSCDSSLKTKLQVLVGVGFKGMKIMRVKNLNLYAFGLYMQPNTICEKLGPKYASVPTTNLKDDPDFYNDLLRYALH</sequence>
<protein>
    <submittedName>
        <fullName evidence="1">Uncharacterized protein</fullName>
    </submittedName>
</protein>
<dbReference type="EMBL" id="LT934124">
    <property type="protein sequence ID" value="VAI83986.1"/>
    <property type="molecule type" value="Genomic_DNA"/>
</dbReference>
<dbReference type="GO" id="GO:0016872">
    <property type="term" value="F:intramolecular lyase activity"/>
    <property type="evidence" value="ECO:0007669"/>
    <property type="project" value="InterPro"/>
</dbReference>
<organism evidence="1 2">
    <name type="scientific">Triticum turgidum subsp. durum</name>
    <name type="common">Durum wheat</name>
    <name type="synonym">Triticum durum</name>
    <dbReference type="NCBI Taxonomy" id="4567"/>
    <lineage>
        <taxon>Eukaryota</taxon>
        <taxon>Viridiplantae</taxon>
        <taxon>Streptophyta</taxon>
        <taxon>Embryophyta</taxon>
        <taxon>Tracheophyta</taxon>
        <taxon>Spermatophyta</taxon>
        <taxon>Magnoliopsida</taxon>
        <taxon>Liliopsida</taxon>
        <taxon>Poales</taxon>
        <taxon>Poaceae</taxon>
        <taxon>BOP clade</taxon>
        <taxon>Pooideae</taxon>
        <taxon>Triticodae</taxon>
        <taxon>Triticeae</taxon>
        <taxon>Triticinae</taxon>
        <taxon>Triticum</taxon>
    </lineage>
</organism>
<name>A0A9R0ZU95_TRITD</name>
<dbReference type="GO" id="GO:0005504">
    <property type="term" value="F:fatty acid binding"/>
    <property type="evidence" value="ECO:0007669"/>
    <property type="project" value="TreeGrafter"/>
</dbReference>
<dbReference type="AlphaFoldDB" id="A0A9R0ZU95"/>
<dbReference type="Gramene" id="TRITD7Bv1G027020.4">
    <property type="protein sequence ID" value="TRITD7Bv1G027020.4"/>
    <property type="gene ID" value="TRITD7Bv1G027020"/>
</dbReference>
<evidence type="ECO:0000313" key="1">
    <source>
        <dbReference type="EMBL" id="VAI83986.1"/>
    </source>
</evidence>
<dbReference type="Proteomes" id="UP000324705">
    <property type="component" value="Chromosome 7B"/>
</dbReference>
<accession>A0A9R0ZU95</accession>
<keyword evidence="2" id="KW-1185">Reference proteome</keyword>
<evidence type="ECO:0000313" key="2">
    <source>
        <dbReference type="Proteomes" id="UP000324705"/>
    </source>
</evidence>
<dbReference type="Gene3D" id="3.50.70.10">
    <property type="match status" value="1"/>
</dbReference>
<dbReference type="PANTHER" id="PTHR47284:SF1">
    <property type="entry name" value="CHALCONE--FLAVANONE ISOMERASE"/>
    <property type="match status" value="1"/>
</dbReference>
<dbReference type="SUPFAM" id="SSF54626">
    <property type="entry name" value="Chalcone isomerase"/>
    <property type="match status" value="1"/>
</dbReference>
<dbReference type="InterPro" id="IPR036298">
    <property type="entry name" value="Chalcone_isomerase_sf"/>
</dbReference>
<reference evidence="1 2" key="1">
    <citation type="submission" date="2017-09" db="EMBL/GenBank/DDBJ databases">
        <authorList>
            <consortium name="International Durum Wheat Genome Sequencing Consortium (IDWGSC)"/>
            <person name="Milanesi L."/>
        </authorList>
    </citation>
    <scope>NUCLEOTIDE SEQUENCE [LARGE SCALE GENOMIC DNA]</scope>
    <source>
        <strain evidence="2">cv. Svevo</strain>
    </source>
</reference>
<dbReference type="InterPro" id="IPR016088">
    <property type="entry name" value="Chalcone_isomerase_3-sand"/>
</dbReference>
<gene>
    <name evidence="1" type="ORF">TRITD_7Bv1G027020</name>
</gene>
<dbReference type="GO" id="GO:0009570">
    <property type="term" value="C:chloroplast stroma"/>
    <property type="evidence" value="ECO:0007669"/>
    <property type="project" value="TreeGrafter"/>
</dbReference>
<dbReference type="PANTHER" id="PTHR47284">
    <property type="entry name" value="FATTY-ACID-BINDING PROTEIN 2"/>
    <property type="match status" value="1"/>
</dbReference>
<proteinExistence type="predicted"/>